<sequence>MSFESLSERLAALQESNRQARELIGRLETIEFPPGSIALDNDDDSAVLELSAEIAQVLKDQDDDFEILQEEVLSMVAGRPNSESQRQRQVLEEAVERDIAELHSYYSAFRKAQITAKKRLKAAQVLERQHHLQASLYPPSGRSTPSSMERPITRQKSELSKEDKTVNAAGDVTLALRRTHEMMAGELEKSQFANDTLKQSTEKLAQLDEAYSTLDSLLSNSKNLLGTLLRSQKSDTWYLETAFYVLVCTIAWLIFRRLFYGPLWWLVYAPLKLIFYTLFSIFGIVGSKGDSAVASSISISNEPAMYSTISTKSESAGLNSRDAQVIDIGNTAQQETTTATSTMIEEVEQILHESRHYHASNTGEISREEVQQITHESHHYHAPNIEEIRRESVPEETPQDAQPELEEDIARNDESNSDKSQKKRMWEEPAEAAKEAQRRKDEL</sequence>
<dbReference type="Proteomes" id="UP000249056">
    <property type="component" value="Unassembled WGS sequence"/>
</dbReference>
<keyword evidence="3 12" id="KW-0812">Transmembrane</keyword>
<dbReference type="PANTHER" id="PTHR12825">
    <property type="entry name" value="BNIP1-RELATED"/>
    <property type="match status" value="1"/>
</dbReference>
<dbReference type="GO" id="GO:0005789">
    <property type="term" value="C:endoplasmic reticulum membrane"/>
    <property type="evidence" value="ECO:0007669"/>
    <property type="project" value="UniProtKB-SubCell"/>
</dbReference>
<evidence type="ECO:0000256" key="3">
    <source>
        <dbReference type="ARBA" id="ARBA00022692"/>
    </source>
</evidence>
<feature type="compositionally biased region" description="Basic and acidic residues" evidence="11">
    <location>
        <begin position="408"/>
        <end position="443"/>
    </location>
</feature>
<keyword evidence="8 12" id="KW-0472">Membrane</keyword>
<feature type="compositionally biased region" description="Basic and acidic residues" evidence="11">
    <location>
        <begin position="151"/>
        <end position="163"/>
    </location>
</feature>
<reference evidence="14 15" key="1">
    <citation type="submission" date="2018-06" db="EMBL/GenBank/DDBJ databases">
        <title>Genome Sequence of the Brown Rot Fungal Pathogen Monilinia fructigena.</title>
        <authorList>
            <person name="Landi L."/>
            <person name="De Miccolis Angelini R.M."/>
            <person name="Pollastro S."/>
            <person name="Abate D."/>
            <person name="Faretra F."/>
            <person name="Romanazzi G."/>
        </authorList>
    </citation>
    <scope>NUCLEOTIDE SEQUENCE [LARGE SCALE GENOMIC DNA]</scope>
    <source>
        <strain evidence="14 15">Mfrg269</strain>
    </source>
</reference>
<comment type="subcellular location">
    <subcellularLocation>
        <location evidence="1">Endoplasmic reticulum membrane</location>
        <topology evidence="1">Single-pass type IV membrane protein</topology>
    </subcellularLocation>
</comment>
<dbReference type="GO" id="GO:0031201">
    <property type="term" value="C:SNARE complex"/>
    <property type="evidence" value="ECO:0007669"/>
    <property type="project" value="TreeGrafter"/>
</dbReference>
<feature type="transmembrane region" description="Helical" evidence="12">
    <location>
        <begin position="265"/>
        <end position="285"/>
    </location>
</feature>
<evidence type="ECO:0000256" key="12">
    <source>
        <dbReference type="SAM" id="Phobius"/>
    </source>
</evidence>
<dbReference type="EMBL" id="QKRW01000020">
    <property type="protein sequence ID" value="RAL63251.1"/>
    <property type="molecule type" value="Genomic_DNA"/>
</dbReference>
<keyword evidence="15" id="KW-1185">Reference proteome</keyword>
<dbReference type="PANTHER" id="PTHR12825:SF0">
    <property type="entry name" value="VESICLE TRANSPORT PROTEIN SEC20"/>
    <property type="match status" value="1"/>
</dbReference>
<evidence type="ECO:0000256" key="6">
    <source>
        <dbReference type="ARBA" id="ARBA00022989"/>
    </source>
</evidence>
<dbReference type="InterPro" id="IPR056173">
    <property type="entry name" value="Sec20_C"/>
</dbReference>
<keyword evidence="6 12" id="KW-1133">Transmembrane helix</keyword>
<evidence type="ECO:0000256" key="5">
    <source>
        <dbReference type="ARBA" id="ARBA00022892"/>
    </source>
</evidence>
<evidence type="ECO:0000256" key="1">
    <source>
        <dbReference type="ARBA" id="ARBA00004163"/>
    </source>
</evidence>
<evidence type="ECO:0000313" key="14">
    <source>
        <dbReference type="EMBL" id="RAL63251.1"/>
    </source>
</evidence>
<accession>A0A395ISW8</accession>
<feature type="coiled-coil region" evidence="10">
    <location>
        <begin position="3"/>
        <end position="30"/>
    </location>
</feature>
<dbReference type="AlphaFoldDB" id="A0A395ISW8"/>
<gene>
    <name evidence="14" type="ORF">DID88_004328</name>
</gene>
<comment type="similarity">
    <text evidence="9">Belongs to the SEC20 family.</text>
</comment>
<keyword evidence="2" id="KW-0813">Transport</keyword>
<keyword evidence="4" id="KW-0256">Endoplasmic reticulum</keyword>
<proteinExistence type="inferred from homology"/>
<organism evidence="14 15">
    <name type="scientific">Monilinia fructigena</name>
    <dbReference type="NCBI Taxonomy" id="38457"/>
    <lineage>
        <taxon>Eukaryota</taxon>
        <taxon>Fungi</taxon>
        <taxon>Dikarya</taxon>
        <taxon>Ascomycota</taxon>
        <taxon>Pezizomycotina</taxon>
        <taxon>Leotiomycetes</taxon>
        <taxon>Helotiales</taxon>
        <taxon>Sclerotiniaceae</taxon>
        <taxon>Monilinia</taxon>
    </lineage>
</organism>
<dbReference type="GO" id="GO:0005484">
    <property type="term" value="F:SNAP receptor activity"/>
    <property type="evidence" value="ECO:0007669"/>
    <property type="project" value="InterPro"/>
</dbReference>
<feature type="compositionally biased region" description="Basic and acidic residues" evidence="11">
    <location>
        <begin position="365"/>
        <end position="393"/>
    </location>
</feature>
<evidence type="ECO:0000256" key="8">
    <source>
        <dbReference type="ARBA" id="ARBA00023136"/>
    </source>
</evidence>
<evidence type="ECO:0000256" key="11">
    <source>
        <dbReference type="SAM" id="MobiDB-lite"/>
    </source>
</evidence>
<evidence type="ECO:0000256" key="10">
    <source>
        <dbReference type="SAM" id="Coils"/>
    </source>
</evidence>
<evidence type="ECO:0000313" key="15">
    <source>
        <dbReference type="Proteomes" id="UP000249056"/>
    </source>
</evidence>
<feature type="transmembrane region" description="Helical" evidence="12">
    <location>
        <begin position="237"/>
        <end position="259"/>
    </location>
</feature>
<evidence type="ECO:0000256" key="7">
    <source>
        <dbReference type="ARBA" id="ARBA00023054"/>
    </source>
</evidence>
<keyword evidence="7 10" id="KW-0175">Coiled coil</keyword>
<dbReference type="Pfam" id="PF03908">
    <property type="entry name" value="Sec20"/>
    <property type="match status" value="1"/>
</dbReference>
<keyword evidence="5" id="KW-0931">ER-Golgi transport</keyword>
<feature type="region of interest" description="Disordered" evidence="11">
    <location>
        <begin position="365"/>
        <end position="443"/>
    </location>
</feature>
<evidence type="ECO:0000256" key="4">
    <source>
        <dbReference type="ARBA" id="ARBA00022824"/>
    </source>
</evidence>
<evidence type="ECO:0000256" key="9">
    <source>
        <dbReference type="ARBA" id="ARBA00037934"/>
    </source>
</evidence>
<feature type="region of interest" description="Disordered" evidence="11">
    <location>
        <begin position="135"/>
        <end position="163"/>
    </location>
</feature>
<evidence type="ECO:0000259" key="13">
    <source>
        <dbReference type="Pfam" id="PF03908"/>
    </source>
</evidence>
<name>A0A395ISW8_9HELO</name>
<comment type="caution">
    <text evidence="14">The sequence shown here is derived from an EMBL/GenBank/DDBJ whole genome shotgun (WGS) entry which is preliminary data.</text>
</comment>
<evidence type="ECO:0000256" key="2">
    <source>
        <dbReference type="ARBA" id="ARBA00022448"/>
    </source>
</evidence>
<dbReference type="InterPro" id="IPR005606">
    <property type="entry name" value="Sec20"/>
</dbReference>
<dbReference type="GO" id="GO:0006890">
    <property type="term" value="P:retrograde vesicle-mediated transport, Golgi to endoplasmic reticulum"/>
    <property type="evidence" value="ECO:0007669"/>
    <property type="project" value="InterPro"/>
</dbReference>
<protein>
    <recommendedName>
        <fullName evidence="13">Sec20 C-terminal domain-containing protein</fullName>
    </recommendedName>
</protein>
<dbReference type="OrthoDB" id="46868at2759"/>
<feature type="domain" description="Sec20 C-terminal" evidence="13">
    <location>
        <begin position="170"/>
        <end position="258"/>
    </location>
</feature>